<dbReference type="EMBL" id="LNGE01000070">
    <property type="protein sequence ID" value="KYC44395.1"/>
    <property type="molecule type" value="Genomic_DNA"/>
</dbReference>
<accession>A0A150IND5</accession>
<dbReference type="EMBL" id="LNJC01000005">
    <property type="protein sequence ID" value="KYC51005.1"/>
    <property type="molecule type" value="Genomic_DNA"/>
</dbReference>
<evidence type="ECO:0000313" key="5">
    <source>
        <dbReference type="Proteomes" id="UP000092401"/>
    </source>
</evidence>
<proteinExistence type="predicted"/>
<reference evidence="4 5" key="1">
    <citation type="journal article" date="2016" name="ISME J.">
        <title>Chasing the elusive Euryarchaeota class WSA2: genomes reveal a uniquely fastidious methyl-reducing methanogen.</title>
        <authorList>
            <person name="Nobu M.K."/>
            <person name="Narihiro T."/>
            <person name="Kuroda K."/>
            <person name="Mei R."/>
            <person name="Liu W.T."/>
        </authorList>
    </citation>
    <scope>NUCLEOTIDE SEQUENCE [LARGE SCALE GENOMIC DNA]</scope>
    <source>
        <strain evidence="1">B03fssc0709_Meth_Bin005</strain>
        <strain evidence="2">B15fssc0709_Meth_Bin003</strain>
        <strain evidence="3">BMIXfssc0709_Meth_Bin006</strain>
    </source>
</reference>
<accession>A0A150IHT8</accession>
<accession>A0A150J1P1</accession>
<protein>
    <submittedName>
        <fullName evidence="1">Uncharacterized protein</fullName>
    </submittedName>
</protein>
<evidence type="ECO:0000313" key="4">
    <source>
        <dbReference type="Proteomes" id="UP000091929"/>
    </source>
</evidence>
<evidence type="ECO:0000313" key="2">
    <source>
        <dbReference type="EMBL" id="KYC46529.1"/>
    </source>
</evidence>
<dbReference type="Proteomes" id="UP000091929">
    <property type="component" value="Unassembled WGS sequence"/>
</dbReference>
<evidence type="ECO:0000313" key="1">
    <source>
        <dbReference type="EMBL" id="KYC44395.1"/>
    </source>
</evidence>
<dbReference type="EMBL" id="LNGF01000062">
    <property type="protein sequence ID" value="KYC46529.1"/>
    <property type="molecule type" value="Genomic_DNA"/>
</dbReference>
<dbReference type="AlphaFoldDB" id="A0A150IHT8"/>
<comment type="caution">
    <text evidence="1">The sequence shown here is derived from an EMBL/GenBank/DDBJ whole genome shotgun (WGS) entry which is preliminary data.</text>
</comment>
<dbReference type="Proteomes" id="UP000092403">
    <property type="component" value="Unassembled WGS sequence"/>
</dbReference>
<organism evidence="1 5">
    <name type="scientific">Candidatus Methanofastidiosum methylothiophilum</name>
    <dbReference type="NCBI Taxonomy" id="1705564"/>
    <lineage>
        <taxon>Archaea</taxon>
        <taxon>Methanobacteriati</taxon>
        <taxon>Methanobacteriota</taxon>
        <taxon>Stenosarchaea group</taxon>
        <taxon>Candidatus Methanofastidiosia</taxon>
        <taxon>Candidatus Methanofastidiosales</taxon>
        <taxon>Candidatus Methanofastidiosaceae</taxon>
        <taxon>Candidatus Methanofastidiosum</taxon>
    </lineage>
</organism>
<gene>
    <name evidence="1" type="ORF">APG10_01751</name>
    <name evidence="2" type="ORF">APG11_01835</name>
    <name evidence="3" type="ORF">APG12_00429</name>
</gene>
<name>A0A150IHT8_9EURY</name>
<dbReference type="Proteomes" id="UP000092401">
    <property type="component" value="Unassembled WGS sequence"/>
</dbReference>
<sequence length="272" mass="30974">MGASLNIDSKDFTFQGLDTRRGCIDDASAKDDSLYDAYDGAFYLFINKIDFTDYNYRYHSSTGAYTTEAGGREYVFDKVTLSGLTVSRKFYFPEDRNWVRCLEILYNPTGSPITVDVIIKSNLGSDSSTRVVMTSSGDKIVDKNDYWSVSDDQYGGHQKYDPSLAFNWDGPNGAKRVDSVEELMDTKDNLTYRWDKVTVNPGQTVVLMHFGGLGKNNNEVIAIAQDLYNYNDSKMEYDLQEKDLIINWYPQRKKSLPMAKILDILKANKDKE</sequence>
<evidence type="ECO:0000313" key="3">
    <source>
        <dbReference type="EMBL" id="KYC51005.1"/>
    </source>
</evidence>